<name>A0ABP9DLD7_9BACT</name>
<evidence type="ECO:0000313" key="3">
    <source>
        <dbReference type="Proteomes" id="UP001500298"/>
    </source>
</evidence>
<comment type="caution">
    <text evidence="2">The sequence shown here is derived from an EMBL/GenBank/DDBJ whole genome shotgun (WGS) entry which is preliminary data.</text>
</comment>
<sequence length="216" mass="24781">MNIEETLSLEEQVLQEVSIVMVEHMGKAIGQLLNDEVFVAKQRFIKTDREGISWDIPTEEITVLNTEVVGDIQIQTYILLKEEYKEELCDALLPDHMKGQPDLREGMLLEMDNIAIAAMVTKVANLLQCNIFGHVPSLEVWTVDKQQSVLEQEHRDSEFMIQVSLGVFKRQMPLSVYVFFRKDIHSILSSFDRTKAVIGDGRPKKDKNIFQKLFGI</sequence>
<evidence type="ECO:0000256" key="1">
    <source>
        <dbReference type="ARBA" id="ARBA00022500"/>
    </source>
</evidence>
<gene>
    <name evidence="2" type="ORF">GCM10023331_33890</name>
</gene>
<dbReference type="EMBL" id="BAABJX010000053">
    <property type="protein sequence ID" value="GAA4846323.1"/>
    <property type="molecule type" value="Genomic_DNA"/>
</dbReference>
<organism evidence="2 3">
    <name type="scientific">Algivirga pacifica</name>
    <dbReference type="NCBI Taxonomy" id="1162670"/>
    <lineage>
        <taxon>Bacteria</taxon>
        <taxon>Pseudomonadati</taxon>
        <taxon>Bacteroidota</taxon>
        <taxon>Cytophagia</taxon>
        <taxon>Cytophagales</taxon>
        <taxon>Flammeovirgaceae</taxon>
        <taxon>Algivirga</taxon>
    </lineage>
</organism>
<dbReference type="Gene3D" id="3.40.1550.10">
    <property type="entry name" value="CheC-like"/>
    <property type="match status" value="1"/>
</dbReference>
<protein>
    <recommendedName>
        <fullName evidence="4">CheC-like protein domain-containing protein</fullName>
    </recommendedName>
</protein>
<accession>A0ABP9DLD7</accession>
<keyword evidence="1" id="KW-0145">Chemotaxis</keyword>
<dbReference type="Proteomes" id="UP001500298">
    <property type="component" value="Unassembled WGS sequence"/>
</dbReference>
<evidence type="ECO:0008006" key="4">
    <source>
        <dbReference type="Google" id="ProtNLM"/>
    </source>
</evidence>
<reference evidence="3" key="1">
    <citation type="journal article" date="2019" name="Int. J. Syst. Evol. Microbiol.">
        <title>The Global Catalogue of Microorganisms (GCM) 10K type strain sequencing project: providing services to taxonomists for standard genome sequencing and annotation.</title>
        <authorList>
            <consortium name="The Broad Institute Genomics Platform"/>
            <consortium name="The Broad Institute Genome Sequencing Center for Infectious Disease"/>
            <person name="Wu L."/>
            <person name="Ma J."/>
        </authorList>
    </citation>
    <scope>NUCLEOTIDE SEQUENCE [LARGE SCALE GENOMIC DNA]</scope>
    <source>
        <strain evidence="3">JCM 18326</strain>
    </source>
</reference>
<dbReference type="SUPFAM" id="SSF103039">
    <property type="entry name" value="CheC-like"/>
    <property type="match status" value="1"/>
</dbReference>
<dbReference type="InterPro" id="IPR028976">
    <property type="entry name" value="CheC-like_sf"/>
</dbReference>
<dbReference type="RefSeq" id="WP_345373959.1">
    <property type="nucleotide sequence ID" value="NZ_BAABJX010000053.1"/>
</dbReference>
<proteinExistence type="predicted"/>
<evidence type="ECO:0000313" key="2">
    <source>
        <dbReference type="EMBL" id="GAA4846323.1"/>
    </source>
</evidence>
<keyword evidence="3" id="KW-1185">Reference proteome</keyword>